<protein>
    <recommendedName>
        <fullName evidence="3">Transcription factor zinc-finger domain-containing protein</fullName>
    </recommendedName>
</protein>
<organism evidence="1 2">
    <name type="scientific">Chitinophaga caseinilytica</name>
    <dbReference type="NCBI Taxonomy" id="2267521"/>
    <lineage>
        <taxon>Bacteria</taxon>
        <taxon>Pseudomonadati</taxon>
        <taxon>Bacteroidota</taxon>
        <taxon>Chitinophagia</taxon>
        <taxon>Chitinophagales</taxon>
        <taxon>Chitinophagaceae</taxon>
        <taxon>Chitinophaga</taxon>
    </lineage>
</organism>
<proteinExistence type="predicted"/>
<dbReference type="EMBL" id="CP150096">
    <property type="protein sequence ID" value="WZN46405.1"/>
    <property type="molecule type" value="Genomic_DNA"/>
</dbReference>
<gene>
    <name evidence="1" type="ORF">WJU22_26310</name>
</gene>
<dbReference type="Proteomes" id="UP001449657">
    <property type="component" value="Chromosome"/>
</dbReference>
<name>A0ABZ2Z3C0_9BACT</name>
<evidence type="ECO:0008006" key="3">
    <source>
        <dbReference type="Google" id="ProtNLM"/>
    </source>
</evidence>
<evidence type="ECO:0000313" key="2">
    <source>
        <dbReference type="Proteomes" id="UP001449657"/>
    </source>
</evidence>
<dbReference type="RefSeq" id="WP_341841124.1">
    <property type="nucleotide sequence ID" value="NZ_CP149792.1"/>
</dbReference>
<reference evidence="1 2" key="1">
    <citation type="submission" date="2024-03" db="EMBL/GenBank/DDBJ databases">
        <title>Chitinophaga caseinilytica sp. nov., a casein hydrolysing bacterium isolated from forest soil.</title>
        <authorList>
            <person name="Lee D.S."/>
            <person name="Han D.M."/>
            <person name="Baek J.H."/>
            <person name="Choi D.G."/>
            <person name="Jeon J.H."/>
            <person name="Jeon C.O."/>
        </authorList>
    </citation>
    <scope>NUCLEOTIDE SEQUENCE [LARGE SCALE GENOMIC DNA]</scope>
    <source>
        <strain evidence="1 2">KACC 19118</strain>
    </source>
</reference>
<keyword evidence="2" id="KW-1185">Reference proteome</keyword>
<evidence type="ECO:0000313" key="1">
    <source>
        <dbReference type="EMBL" id="WZN46405.1"/>
    </source>
</evidence>
<sequence length="69" mass="7753">MNEKWKSWMEVAQVLHETPGAEICCPECKVGMLEFKDELIRGLDKVDGYIFCNGCGAYAVLSRVSKNNP</sequence>
<accession>A0ABZ2Z3C0</accession>